<keyword evidence="6" id="KW-1185">Reference proteome</keyword>
<feature type="domain" description="Methyl-accepting transducer" evidence="4">
    <location>
        <begin position="90"/>
        <end position="275"/>
    </location>
</feature>
<evidence type="ECO:0000256" key="1">
    <source>
        <dbReference type="ARBA" id="ARBA00023224"/>
    </source>
</evidence>
<reference evidence="5 6" key="1">
    <citation type="submission" date="2019-12" db="EMBL/GenBank/DDBJ databases">
        <title>Comparative genomics gives insights into the taxonomy of the Azoarcus-Aromatoleum group and reveals separate origins of nif in the plant-associated Azoarcus and non-plant-associated Aromatoleum sub-groups.</title>
        <authorList>
            <person name="Lafos M."/>
            <person name="Maluk M."/>
            <person name="Batista M."/>
            <person name="Junghare M."/>
            <person name="Carmona M."/>
            <person name="Faoro H."/>
            <person name="Cruz L.M."/>
            <person name="Battistoni F."/>
            <person name="De Souza E."/>
            <person name="Pedrosa F."/>
            <person name="Chen W.-M."/>
            <person name="Poole P.S."/>
            <person name="Dixon R.A."/>
            <person name="James E.K."/>
        </authorList>
    </citation>
    <scope>NUCLEOTIDE SEQUENCE [LARGE SCALE GENOMIC DNA]</scope>
    <source>
        <strain evidence="5 6">PbN1</strain>
    </source>
</reference>
<evidence type="ECO:0000313" key="6">
    <source>
        <dbReference type="Proteomes" id="UP000633943"/>
    </source>
</evidence>
<comment type="caution">
    <text evidence="5">The sequence shown here is derived from an EMBL/GenBank/DDBJ whole genome shotgun (WGS) entry which is preliminary data.</text>
</comment>
<dbReference type="SMART" id="SM00283">
    <property type="entry name" value="MA"/>
    <property type="match status" value="1"/>
</dbReference>
<dbReference type="Gene3D" id="1.20.120.30">
    <property type="entry name" value="Aspartate receptor, ligand-binding domain"/>
    <property type="match status" value="1"/>
</dbReference>
<name>A0ABX1NQC7_9RHOO</name>
<keyword evidence="1 2" id="KW-0807">Transducer</keyword>
<dbReference type="InterPro" id="IPR004089">
    <property type="entry name" value="MCPsignal_dom"/>
</dbReference>
<dbReference type="PANTHER" id="PTHR32089:SF112">
    <property type="entry name" value="LYSOZYME-LIKE PROTEIN-RELATED"/>
    <property type="match status" value="1"/>
</dbReference>
<feature type="coiled-coil region" evidence="3">
    <location>
        <begin position="10"/>
        <end position="51"/>
    </location>
</feature>
<dbReference type="PROSITE" id="PS50111">
    <property type="entry name" value="CHEMOTAXIS_TRANSDUC_2"/>
    <property type="match status" value="1"/>
</dbReference>
<evidence type="ECO:0000259" key="4">
    <source>
        <dbReference type="PROSITE" id="PS50111"/>
    </source>
</evidence>
<dbReference type="Proteomes" id="UP000633943">
    <property type="component" value="Unassembled WGS sequence"/>
</dbReference>
<dbReference type="InterPro" id="IPR025991">
    <property type="entry name" value="Chemoreceptor_zinc-bind_dom"/>
</dbReference>
<gene>
    <name evidence="5" type="ORF">GPA24_00475</name>
</gene>
<evidence type="ECO:0000313" key="5">
    <source>
        <dbReference type="EMBL" id="NMG14036.1"/>
    </source>
</evidence>
<dbReference type="Gene3D" id="6.10.250.3200">
    <property type="match status" value="1"/>
</dbReference>
<dbReference type="SUPFAM" id="SSF58104">
    <property type="entry name" value="Methyl-accepting chemotaxis protein (MCP) signaling domain"/>
    <property type="match status" value="1"/>
</dbReference>
<protein>
    <submittedName>
        <fullName evidence="5">Chemotaxis protein</fullName>
    </submittedName>
</protein>
<keyword evidence="3" id="KW-0175">Coiled coil</keyword>
<accession>A0ABX1NQC7</accession>
<dbReference type="RefSeq" id="WP_169200879.1">
    <property type="nucleotide sequence ID" value="NZ_CP059467.1"/>
</dbReference>
<dbReference type="Pfam" id="PF13682">
    <property type="entry name" value="CZB"/>
    <property type="match status" value="1"/>
</dbReference>
<sequence>MLFATHKKAFHQAETQRTALAEENARLQARLAAVETERTTLAAELSELRRERATLGEVFRNLGSFGESLGGVRQSFLGLTATLNDQKLSATEAAGRSDANRVAFERMATNLQEMVTRIGDASHNVEGLYRSASEIGGIVRLIKEIADQTNLLALNAAIEAARAGDAGRGFAVVADEVKKLAERTASATTEITGLVGTIQTETETARRVMQLGAQDASRFSNESEQAMHSMQHLLGLSQRIESAVADSALLANVELANLEELTLKLEVYKVFLGLSRVRPEDLPDHTECRLGQWYYDGEGKSRLARLPGYAALEAPHRAVHTHARSAISLYYAGRFDEALRALAAMESANLAVMGGLADMLGQKAGAAR</sequence>
<evidence type="ECO:0000256" key="2">
    <source>
        <dbReference type="PROSITE-ProRule" id="PRU00284"/>
    </source>
</evidence>
<evidence type="ECO:0000256" key="3">
    <source>
        <dbReference type="SAM" id="Coils"/>
    </source>
</evidence>
<organism evidence="5 6">
    <name type="scientific">Aromatoleum bremense</name>
    <dbReference type="NCBI Taxonomy" id="76115"/>
    <lineage>
        <taxon>Bacteria</taxon>
        <taxon>Pseudomonadati</taxon>
        <taxon>Pseudomonadota</taxon>
        <taxon>Betaproteobacteria</taxon>
        <taxon>Rhodocyclales</taxon>
        <taxon>Rhodocyclaceae</taxon>
        <taxon>Aromatoleum</taxon>
    </lineage>
</organism>
<dbReference type="PANTHER" id="PTHR32089">
    <property type="entry name" value="METHYL-ACCEPTING CHEMOTAXIS PROTEIN MCPB"/>
    <property type="match status" value="1"/>
</dbReference>
<proteinExistence type="predicted"/>
<dbReference type="EMBL" id="WTVP01000001">
    <property type="protein sequence ID" value="NMG14036.1"/>
    <property type="molecule type" value="Genomic_DNA"/>
</dbReference>
<dbReference type="Pfam" id="PF00015">
    <property type="entry name" value="MCPsignal"/>
    <property type="match status" value="1"/>
</dbReference>